<keyword evidence="1" id="KW-1133">Transmembrane helix</keyword>
<dbReference type="RefSeq" id="WP_170156133.1">
    <property type="nucleotide sequence ID" value="NZ_PVTF01000011.1"/>
</dbReference>
<accession>A0A2T0SUA1</accession>
<organism evidence="2 3">
    <name type="scientific">Umezawaea tangerina</name>
    <dbReference type="NCBI Taxonomy" id="84725"/>
    <lineage>
        <taxon>Bacteria</taxon>
        <taxon>Bacillati</taxon>
        <taxon>Actinomycetota</taxon>
        <taxon>Actinomycetes</taxon>
        <taxon>Pseudonocardiales</taxon>
        <taxon>Pseudonocardiaceae</taxon>
        <taxon>Umezawaea</taxon>
    </lineage>
</organism>
<proteinExistence type="predicted"/>
<keyword evidence="1" id="KW-0472">Membrane</keyword>
<keyword evidence="3" id="KW-1185">Reference proteome</keyword>
<evidence type="ECO:0000256" key="1">
    <source>
        <dbReference type="SAM" id="Phobius"/>
    </source>
</evidence>
<protein>
    <submittedName>
        <fullName evidence="2">Putative membrane protein</fullName>
    </submittedName>
</protein>
<feature type="transmembrane region" description="Helical" evidence="1">
    <location>
        <begin position="71"/>
        <end position="91"/>
    </location>
</feature>
<keyword evidence="1" id="KW-0812">Transmembrane</keyword>
<name>A0A2T0SUA1_9PSEU</name>
<reference evidence="2 3" key="1">
    <citation type="submission" date="2018-03" db="EMBL/GenBank/DDBJ databases">
        <title>Genomic Encyclopedia of Archaeal and Bacterial Type Strains, Phase II (KMG-II): from individual species to whole genera.</title>
        <authorList>
            <person name="Goeker M."/>
        </authorList>
    </citation>
    <scope>NUCLEOTIDE SEQUENCE [LARGE SCALE GENOMIC DNA]</scope>
    <source>
        <strain evidence="2 3">DSM 44720</strain>
    </source>
</reference>
<comment type="caution">
    <text evidence="2">The sequence shown here is derived from an EMBL/GenBank/DDBJ whole genome shotgun (WGS) entry which is preliminary data.</text>
</comment>
<dbReference type="AlphaFoldDB" id="A0A2T0SUA1"/>
<feature type="transmembrane region" description="Helical" evidence="1">
    <location>
        <begin position="103"/>
        <end position="121"/>
    </location>
</feature>
<dbReference type="InterPro" id="IPR009339">
    <property type="entry name" value="DUF998"/>
</dbReference>
<feature type="transmembrane region" description="Helical" evidence="1">
    <location>
        <begin position="127"/>
        <end position="150"/>
    </location>
</feature>
<evidence type="ECO:0000313" key="2">
    <source>
        <dbReference type="EMBL" id="PRY36933.1"/>
    </source>
</evidence>
<dbReference type="Proteomes" id="UP000239494">
    <property type="component" value="Unassembled WGS sequence"/>
</dbReference>
<feature type="transmembrane region" description="Helical" evidence="1">
    <location>
        <begin position="12"/>
        <end position="38"/>
    </location>
</feature>
<dbReference type="Pfam" id="PF06197">
    <property type="entry name" value="DUF998"/>
    <property type="match status" value="1"/>
</dbReference>
<sequence length="217" mass="22620">MTTTATPTSRSARLGGVLLALGPAQFLVLHVVVANAWVRPRYSWWTNYISDLGAVHCAPVLGNDVCSPLHAGMNTAFVLLGVLLLAGTVLTANTWSTQGNRRVWQAMVGLAGLSWVVVGLVPEDVDLTVHSIGALPVFILGNAALVIAGTSASTRTRPLARTAALALGITGLLGFALTAFAATNAGHVIGVGIAERVTVFPLLLWVLVVGVDVVRER</sequence>
<feature type="transmembrane region" description="Helical" evidence="1">
    <location>
        <begin position="188"/>
        <end position="214"/>
    </location>
</feature>
<gene>
    <name evidence="2" type="ORF">CLV43_111305</name>
</gene>
<dbReference type="EMBL" id="PVTF01000011">
    <property type="protein sequence ID" value="PRY36933.1"/>
    <property type="molecule type" value="Genomic_DNA"/>
</dbReference>
<feature type="transmembrane region" description="Helical" evidence="1">
    <location>
        <begin position="162"/>
        <end position="182"/>
    </location>
</feature>
<evidence type="ECO:0000313" key="3">
    <source>
        <dbReference type="Proteomes" id="UP000239494"/>
    </source>
</evidence>